<keyword evidence="17" id="KW-0458">Lysosome</keyword>
<evidence type="ECO:0000256" key="1">
    <source>
        <dbReference type="ARBA" id="ARBA00004240"/>
    </source>
</evidence>
<evidence type="ECO:0000256" key="7">
    <source>
        <dbReference type="ARBA" id="ARBA00022670"/>
    </source>
</evidence>
<dbReference type="InterPro" id="IPR007484">
    <property type="entry name" value="Peptidase_M28"/>
</dbReference>
<sequence length="483" mass="51125">MLARTFGLAFFTASAFGGATHAASVPASAPTVNGTALAGWADVQKAWLAVQMLPDSGVWDRLAEMTDTFGPRKIGSAGYANSLKWLSDQLRADGLNVTNPDVPNIPTWARGPESLTLKSQPNRPNYNIPVLALGSSIPTPKSGITAAVVPVTSLAELNTTDVHGKIVLVNYPWTGYGAASRIRALAAETAQGFGAKAVIIRSATPVSQRTPHTGLSRRANIPAAAISPEDANLLHRLYNRSLIDAHKYPAPVVSLNLASTYRNETTHNLFATLEGHTKPKEIVIIGGHLDSWDVGAGAADDAGNLFAAWESIRLIQKAGIKLKRSIRLTGWADEESGSSGAAEYTKYVQSETKKPDGERHVFAIEADFGIAAPTGFGVATDNEAGVKALPLFQAAGAADPFINAKGWGAVQGGDYAEVDVSFLDDIGVPVAAPTTAMTSDRYFAFHHSQGDTVDVVKRDELFANAQAIAFWAIVASELDVAWI</sequence>
<dbReference type="AlphaFoldDB" id="A0AAD5TSB2"/>
<dbReference type="InterPro" id="IPR003137">
    <property type="entry name" value="PA_domain"/>
</dbReference>
<keyword evidence="13" id="KW-0333">Golgi apparatus</keyword>
<dbReference type="EC" id="3.4.-.-" evidence="19"/>
<keyword evidence="14" id="KW-0482">Metalloprotease</keyword>
<keyword evidence="5" id="KW-0964">Secreted</keyword>
<keyword evidence="23" id="KW-1185">Reference proteome</keyword>
<evidence type="ECO:0000256" key="12">
    <source>
        <dbReference type="ARBA" id="ARBA00022833"/>
    </source>
</evidence>
<protein>
    <recommendedName>
        <fullName evidence="19">Peptide hydrolase</fullName>
        <ecNumber evidence="19">3.4.-.-</ecNumber>
    </recommendedName>
</protein>
<dbReference type="GO" id="GO:0004180">
    <property type="term" value="F:carboxypeptidase activity"/>
    <property type="evidence" value="ECO:0007669"/>
    <property type="project" value="UniProtKB-KW"/>
</dbReference>
<evidence type="ECO:0000256" key="18">
    <source>
        <dbReference type="ARBA" id="ARBA00025833"/>
    </source>
</evidence>
<dbReference type="GO" id="GO:0005783">
    <property type="term" value="C:endoplasmic reticulum"/>
    <property type="evidence" value="ECO:0007669"/>
    <property type="project" value="UniProtKB-SubCell"/>
</dbReference>
<keyword evidence="15" id="KW-0865">Zymogen</keyword>
<evidence type="ECO:0000256" key="2">
    <source>
        <dbReference type="ARBA" id="ARBA00004371"/>
    </source>
</evidence>
<feature type="signal peptide" evidence="19">
    <location>
        <begin position="1"/>
        <end position="22"/>
    </location>
</feature>
<evidence type="ECO:0000256" key="9">
    <source>
        <dbReference type="ARBA" id="ARBA00022729"/>
    </source>
</evidence>
<evidence type="ECO:0000256" key="4">
    <source>
        <dbReference type="ARBA" id="ARBA00004613"/>
    </source>
</evidence>
<reference evidence="22" key="1">
    <citation type="submission" date="2020-05" db="EMBL/GenBank/DDBJ databases">
        <title>Phylogenomic resolution of chytrid fungi.</title>
        <authorList>
            <person name="Stajich J.E."/>
            <person name="Amses K."/>
            <person name="Simmons R."/>
            <person name="Seto K."/>
            <person name="Myers J."/>
            <person name="Bonds A."/>
            <person name="Quandt C.A."/>
            <person name="Barry K."/>
            <person name="Liu P."/>
            <person name="Grigoriev I."/>
            <person name="Longcore J.E."/>
            <person name="James T.Y."/>
        </authorList>
    </citation>
    <scope>NUCLEOTIDE SEQUENCE</scope>
    <source>
        <strain evidence="22">JEL0379</strain>
    </source>
</reference>
<dbReference type="PANTHER" id="PTHR12053:SF3">
    <property type="entry name" value="CARBOXYPEPTIDASE Q"/>
    <property type="match status" value="1"/>
</dbReference>
<dbReference type="GO" id="GO:0005794">
    <property type="term" value="C:Golgi apparatus"/>
    <property type="evidence" value="ECO:0007669"/>
    <property type="project" value="UniProtKB-SubCell"/>
</dbReference>
<dbReference type="InterPro" id="IPR046450">
    <property type="entry name" value="PA_dom_sf"/>
</dbReference>
<dbReference type="PANTHER" id="PTHR12053">
    <property type="entry name" value="PROTEASE FAMILY M28 PLASMA GLUTAMATE CARBOXYPEPTIDASE-RELATED"/>
    <property type="match status" value="1"/>
</dbReference>
<dbReference type="GO" id="GO:0043171">
    <property type="term" value="P:peptide catabolic process"/>
    <property type="evidence" value="ECO:0007669"/>
    <property type="project" value="TreeGrafter"/>
</dbReference>
<feature type="domain" description="Peptidase M28" evidence="21">
    <location>
        <begin position="268"/>
        <end position="469"/>
    </location>
</feature>
<keyword evidence="7 19" id="KW-0645">Protease</keyword>
<dbReference type="GO" id="GO:0006508">
    <property type="term" value="P:proteolysis"/>
    <property type="evidence" value="ECO:0007669"/>
    <property type="project" value="UniProtKB-KW"/>
</dbReference>
<gene>
    <name evidence="22" type="ORF">HDU87_000282</name>
</gene>
<dbReference type="EMBL" id="JADGJQ010000001">
    <property type="protein sequence ID" value="KAJ3185658.1"/>
    <property type="molecule type" value="Genomic_DNA"/>
</dbReference>
<dbReference type="Gene3D" id="3.50.30.30">
    <property type="match status" value="1"/>
</dbReference>
<dbReference type="InterPro" id="IPR039866">
    <property type="entry name" value="CPQ"/>
</dbReference>
<dbReference type="SUPFAM" id="SSF52025">
    <property type="entry name" value="PA domain"/>
    <property type="match status" value="1"/>
</dbReference>
<keyword evidence="10 19" id="KW-0378">Hydrolase</keyword>
<comment type="caution">
    <text evidence="22">The sequence shown here is derived from an EMBL/GenBank/DDBJ whole genome shotgun (WGS) entry which is preliminary data.</text>
</comment>
<keyword evidence="12 19" id="KW-0862">Zinc</keyword>
<keyword evidence="16" id="KW-0325">Glycoprotein</keyword>
<evidence type="ECO:0000313" key="23">
    <source>
        <dbReference type="Proteomes" id="UP001212152"/>
    </source>
</evidence>
<accession>A0AAD5TSB2</accession>
<evidence type="ECO:0000256" key="13">
    <source>
        <dbReference type="ARBA" id="ARBA00023034"/>
    </source>
</evidence>
<evidence type="ECO:0000256" key="5">
    <source>
        <dbReference type="ARBA" id="ARBA00022525"/>
    </source>
</evidence>
<dbReference type="GO" id="GO:0046872">
    <property type="term" value="F:metal ion binding"/>
    <property type="evidence" value="ECO:0007669"/>
    <property type="project" value="UniProtKB-KW"/>
</dbReference>
<dbReference type="Pfam" id="PF02225">
    <property type="entry name" value="PA"/>
    <property type="match status" value="1"/>
</dbReference>
<keyword evidence="11" id="KW-0256">Endoplasmic reticulum</keyword>
<feature type="domain" description="PA" evidence="20">
    <location>
        <begin position="158"/>
        <end position="234"/>
    </location>
</feature>
<keyword evidence="9 19" id="KW-0732">Signal</keyword>
<evidence type="ECO:0000256" key="16">
    <source>
        <dbReference type="ARBA" id="ARBA00023180"/>
    </source>
</evidence>
<evidence type="ECO:0000313" key="22">
    <source>
        <dbReference type="EMBL" id="KAJ3185658.1"/>
    </source>
</evidence>
<dbReference type="GO" id="GO:0005615">
    <property type="term" value="C:extracellular space"/>
    <property type="evidence" value="ECO:0007669"/>
    <property type="project" value="TreeGrafter"/>
</dbReference>
<dbReference type="GO" id="GO:0070573">
    <property type="term" value="F:metallodipeptidase activity"/>
    <property type="evidence" value="ECO:0007669"/>
    <property type="project" value="InterPro"/>
</dbReference>
<evidence type="ECO:0000256" key="6">
    <source>
        <dbReference type="ARBA" id="ARBA00022645"/>
    </source>
</evidence>
<name>A0AAD5TSB2_9FUNG</name>
<evidence type="ECO:0000256" key="11">
    <source>
        <dbReference type="ARBA" id="ARBA00022824"/>
    </source>
</evidence>
<evidence type="ECO:0000256" key="19">
    <source>
        <dbReference type="RuleBase" id="RU361240"/>
    </source>
</evidence>
<evidence type="ECO:0000256" key="17">
    <source>
        <dbReference type="ARBA" id="ARBA00023228"/>
    </source>
</evidence>
<comment type="subunit">
    <text evidence="18">Homodimer. The monomeric form is inactive while the homodimer is active.</text>
</comment>
<organism evidence="22 23">
    <name type="scientific">Geranomyces variabilis</name>
    <dbReference type="NCBI Taxonomy" id="109894"/>
    <lineage>
        <taxon>Eukaryota</taxon>
        <taxon>Fungi</taxon>
        <taxon>Fungi incertae sedis</taxon>
        <taxon>Chytridiomycota</taxon>
        <taxon>Chytridiomycota incertae sedis</taxon>
        <taxon>Chytridiomycetes</taxon>
        <taxon>Spizellomycetales</taxon>
        <taxon>Powellomycetaceae</taxon>
        <taxon>Geranomyces</taxon>
    </lineage>
</organism>
<dbReference type="Gene3D" id="3.40.630.10">
    <property type="entry name" value="Zn peptidases"/>
    <property type="match status" value="1"/>
</dbReference>
<dbReference type="SUPFAM" id="SSF53187">
    <property type="entry name" value="Zn-dependent exopeptidases"/>
    <property type="match status" value="1"/>
</dbReference>
<keyword evidence="8 19" id="KW-0479">Metal-binding</keyword>
<proteinExistence type="inferred from homology"/>
<evidence type="ECO:0000259" key="20">
    <source>
        <dbReference type="Pfam" id="PF02225"/>
    </source>
</evidence>
<dbReference type="Proteomes" id="UP001212152">
    <property type="component" value="Unassembled WGS sequence"/>
</dbReference>
<feature type="chain" id="PRO_5041768990" description="Peptide hydrolase" evidence="19">
    <location>
        <begin position="23"/>
        <end position="483"/>
    </location>
</feature>
<evidence type="ECO:0000256" key="15">
    <source>
        <dbReference type="ARBA" id="ARBA00023145"/>
    </source>
</evidence>
<evidence type="ECO:0000256" key="8">
    <source>
        <dbReference type="ARBA" id="ARBA00022723"/>
    </source>
</evidence>
<evidence type="ECO:0000256" key="14">
    <source>
        <dbReference type="ARBA" id="ARBA00023049"/>
    </source>
</evidence>
<keyword evidence="6" id="KW-0121">Carboxypeptidase</keyword>
<dbReference type="Pfam" id="PF04389">
    <property type="entry name" value="Peptidase_M28"/>
    <property type="match status" value="1"/>
</dbReference>
<evidence type="ECO:0000256" key="3">
    <source>
        <dbReference type="ARBA" id="ARBA00004555"/>
    </source>
</evidence>
<evidence type="ECO:0000256" key="10">
    <source>
        <dbReference type="ARBA" id="ARBA00022801"/>
    </source>
</evidence>
<comment type="subcellular location">
    <subcellularLocation>
        <location evidence="1">Endoplasmic reticulum</location>
    </subcellularLocation>
    <subcellularLocation>
        <location evidence="3">Golgi apparatus</location>
    </subcellularLocation>
    <subcellularLocation>
        <location evidence="2">Lysosome</location>
    </subcellularLocation>
    <subcellularLocation>
        <location evidence="4">Secreted</location>
    </subcellularLocation>
</comment>
<evidence type="ECO:0000259" key="21">
    <source>
        <dbReference type="Pfam" id="PF04389"/>
    </source>
</evidence>
<comment type="similarity">
    <text evidence="19">Belongs to the peptidase M28 family.</text>
</comment>